<organism evidence="2 3">
    <name type="scientific">Aceticella autotrophica</name>
    <dbReference type="NCBI Taxonomy" id="2755338"/>
    <lineage>
        <taxon>Bacteria</taxon>
        <taxon>Bacillati</taxon>
        <taxon>Bacillota</taxon>
        <taxon>Clostridia</taxon>
        <taxon>Thermoanaerobacterales</taxon>
        <taxon>Thermoanaerobacteraceae</taxon>
        <taxon>Aceticella</taxon>
    </lineage>
</organism>
<reference evidence="2" key="1">
    <citation type="submission" date="2020-08" db="EMBL/GenBank/DDBJ databases">
        <title>Genomic insights into the carbon and energy metabolism of the first obligate autotrophic acetogenic bacterium Aceticella autotrophica gen. nov., sp. nov.</title>
        <authorList>
            <person name="Toshchakov S.V."/>
            <person name="Elcheninov A.G."/>
            <person name="Kublanov I.V."/>
            <person name="Frolov E.N."/>
            <person name="Lebedinsky A.V."/>
        </authorList>
    </citation>
    <scope>NUCLEOTIDE SEQUENCE</scope>
    <source>
        <strain evidence="2">3443-3Ac</strain>
    </source>
</reference>
<dbReference type="Proteomes" id="UP000671913">
    <property type="component" value="Chromosome"/>
</dbReference>
<dbReference type="CDD" id="cd21807">
    <property type="entry name" value="ABC-2_lan_permease_MutE_EpiE-like"/>
    <property type="match status" value="1"/>
</dbReference>
<evidence type="ECO:0000256" key="1">
    <source>
        <dbReference type="SAM" id="Phobius"/>
    </source>
</evidence>
<feature type="transmembrane region" description="Helical" evidence="1">
    <location>
        <begin position="162"/>
        <end position="182"/>
    </location>
</feature>
<dbReference type="AlphaFoldDB" id="A0A975AVW1"/>
<dbReference type="EMBL" id="CP060096">
    <property type="protein sequence ID" value="QSZ27439.1"/>
    <property type="molecule type" value="Genomic_DNA"/>
</dbReference>
<feature type="transmembrane region" description="Helical" evidence="1">
    <location>
        <begin position="226"/>
        <end position="249"/>
    </location>
</feature>
<gene>
    <name evidence="2" type="ORF">ACETAC_00430</name>
</gene>
<protein>
    <submittedName>
        <fullName evidence="2">Lantibiotic immunity ABC transporter MutE/EpiE family permease subunit</fullName>
    </submittedName>
</protein>
<dbReference type="RefSeq" id="WP_284680133.1">
    <property type="nucleotide sequence ID" value="NZ_CP060096.1"/>
</dbReference>
<keyword evidence="1" id="KW-0812">Transmembrane</keyword>
<feature type="transmembrane region" description="Helical" evidence="1">
    <location>
        <begin position="58"/>
        <end position="77"/>
    </location>
</feature>
<feature type="transmembrane region" description="Helical" evidence="1">
    <location>
        <begin position="135"/>
        <end position="155"/>
    </location>
</feature>
<keyword evidence="3" id="KW-1185">Reference proteome</keyword>
<dbReference type="InterPro" id="IPR021205">
    <property type="entry name" value="Lanti_perm_SpaE/MutE/EpiE-like"/>
</dbReference>
<feature type="transmembrane region" description="Helical" evidence="1">
    <location>
        <begin position="105"/>
        <end position="129"/>
    </location>
</feature>
<keyword evidence="1" id="KW-1133">Transmembrane helix</keyword>
<sequence length="255" mass="28425">MINIIQSEYLKYKRTFKRKLILLAPLFFILIALPTKFLMPPDFLKHLKPWQLLLGNGYNWWSVLFTPMGIALFAALVQSQEKKAGNYRGLLLHNISPSAIWTGKIAVMAIHTFLTTLVLIVVIIISGVITVGKDIPWLKIFAGGFTIWLTSLPLIPLQLWAATWKGTAVSIALGIFGLIIGAEEAPKPYWIYVPWSWPMRLLSPITGVHPNGIPLSPGDPLLDSSVIPVGIAVSIITLVVFTFLTAIWFNKEEVK</sequence>
<accession>A0A975AVW1</accession>
<dbReference type="KEGG" id="aaut:ACETAC_00430"/>
<evidence type="ECO:0000313" key="2">
    <source>
        <dbReference type="EMBL" id="QSZ27439.1"/>
    </source>
</evidence>
<feature type="transmembrane region" description="Helical" evidence="1">
    <location>
        <begin position="20"/>
        <end position="38"/>
    </location>
</feature>
<dbReference type="Pfam" id="PF12730">
    <property type="entry name" value="ABC2_membrane_4"/>
    <property type="match status" value="1"/>
</dbReference>
<evidence type="ECO:0000313" key="3">
    <source>
        <dbReference type="Proteomes" id="UP000671913"/>
    </source>
</evidence>
<dbReference type="NCBIfam" id="TIGR03732">
    <property type="entry name" value="lanti_perm_MutE"/>
    <property type="match status" value="1"/>
</dbReference>
<keyword evidence="1" id="KW-0472">Membrane</keyword>
<name>A0A975AVW1_9THEO</name>
<proteinExistence type="predicted"/>